<comment type="caution">
    <text evidence="1">The sequence shown here is derived from an EMBL/GenBank/DDBJ whole genome shotgun (WGS) entry which is preliminary data.</text>
</comment>
<dbReference type="SUPFAM" id="SSF48452">
    <property type="entry name" value="TPR-like"/>
    <property type="match status" value="1"/>
</dbReference>
<dbReference type="EMBL" id="SRKY01000002">
    <property type="protein sequence ID" value="THH36919.1"/>
    <property type="molecule type" value="Genomic_DNA"/>
</dbReference>
<evidence type="ECO:0000313" key="2">
    <source>
        <dbReference type="Proteomes" id="UP000306602"/>
    </source>
</evidence>
<name>A0A4S4NC33_9RHOB</name>
<dbReference type="InterPro" id="IPR011990">
    <property type="entry name" value="TPR-like_helical_dom_sf"/>
</dbReference>
<organism evidence="1 2">
    <name type="scientific">Aliishimia ponticola</name>
    <dbReference type="NCBI Taxonomy" id="2499833"/>
    <lineage>
        <taxon>Bacteria</taxon>
        <taxon>Pseudomonadati</taxon>
        <taxon>Pseudomonadota</taxon>
        <taxon>Alphaproteobacteria</taxon>
        <taxon>Rhodobacterales</taxon>
        <taxon>Paracoccaceae</taxon>
        <taxon>Aliishimia</taxon>
    </lineage>
</organism>
<dbReference type="AlphaFoldDB" id="A0A4S4NC33"/>
<protein>
    <submittedName>
        <fullName evidence="1">Uncharacterized protein</fullName>
    </submittedName>
</protein>
<reference evidence="1 2" key="1">
    <citation type="submission" date="2019-04" db="EMBL/GenBank/DDBJ databases">
        <title>Shimia ponticola sp. nov., isolated from seawater.</title>
        <authorList>
            <person name="Kim Y.-O."/>
            <person name="Yoon J.-H."/>
        </authorList>
    </citation>
    <scope>NUCLEOTIDE SEQUENCE [LARGE SCALE GENOMIC DNA]</scope>
    <source>
        <strain evidence="1 2">MYP11</strain>
    </source>
</reference>
<dbReference type="OrthoDB" id="54411at2"/>
<dbReference type="RefSeq" id="WP_136462517.1">
    <property type="nucleotide sequence ID" value="NZ_SRKY01000002.1"/>
</dbReference>
<gene>
    <name evidence="1" type="ORF">E4Z66_08230</name>
</gene>
<accession>A0A4S4NC33</accession>
<dbReference type="Proteomes" id="UP000306602">
    <property type="component" value="Unassembled WGS sequence"/>
</dbReference>
<dbReference type="Gene3D" id="1.25.40.10">
    <property type="entry name" value="Tetratricopeptide repeat domain"/>
    <property type="match status" value="1"/>
</dbReference>
<proteinExistence type="predicted"/>
<keyword evidence="2" id="KW-1185">Reference proteome</keyword>
<evidence type="ECO:0000313" key="1">
    <source>
        <dbReference type="EMBL" id="THH36919.1"/>
    </source>
</evidence>
<sequence>MIAQDPSLADAHAALAMIEIENFRTMTADVGDPRKLDRATQHAVQAVRRDPLSATGHLALALANFHAKRFVDFRASAKRALLLNPCHSDMLAMLGMCFVRRAQWDEGMPLVERALVLDPLCPDWYHMPKAMFLMMTKGPEEAIAEYKKRPMPDFFAYHAILLWFHVEVGDMSWAEFEKTLLLQAAPDAESFMKRYFDAICLCDDIAERALAAFARVGLRITG</sequence>